<dbReference type="SMART" id="SM00100">
    <property type="entry name" value="cNMP"/>
    <property type="match status" value="4"/>
</dbReference>
<feature type="transmembrane region" description="Helical" evidence="1">
    <location>
        <begin position="1750"/>
        <end position="1768"/>
    </location>
</feature>
<feature type="transmembrane region" description="Helical" evidence="1">
    <location>
        <begin position="1864"/>
        <end position="1890"/>
    </location>
</feature>
<dbReference type="Pfam" id="PF00027">
    <property type="entry name" value="cNMP_binding"/>
    <property type="match status" value="3"/>
</dbReference>
<feature type="domain" description="Cyclic nucleotide-binding" evidence="2">
    <location>
        <begin position="947"/>
        <end position="1049"/>
    </location>
</feature>
<organism evidence="3 4">
    <name type="scientific">Bombyx mandarina</name>
    <name type="common">Wild silk moth</name>
    <name type="synonym">Wild silkworm</name>
    <dbReference type="NCBI Taxonomy" id="7092"/>
    <lineage>
        <taxon>Eukaryota</taxon>
        <taxon>Metazoa</taxon>
        <taxon>Ecdysozoa</taxon>
        <taxon>Arthropoda</taxon>
        <taxon>Hexapoda</taxon>
        <taxon>Insecta</taxon>
        <taxon>Pterygota</taxon>
        <taxon>Neoptera</taxon>
        <taxon>Endopterygota</taxon>
        <taxon>Lepidoptera</taxon>
        <taxon>Glossata</taxon>
        <taxon>Ditrysia</taxon>
        <taxon>Bombycoidea</taxon>
        <taxon>Bombycidae</taxon>
        <taxon>Bombycinae</taxon>
        <taxon>Bombyx</taxon>
    </lineage>
</organism>
<evidence type="ECO:0000313" key="4">
    <source>
        <dbReference type="RefSeq" id="XP_028027888.1"/>
    </source>
</evidence>
<dbReference type="InterPro" id="IPR018490">
    <property type="entry name" value="cNMP-bd_dom_sf"/>
</dbReference>
<dbReference type="PROSITE" id="PS50042">
    <property type="entry name" value="CNMP_BINDING_3"/>
    <property type="match status" value="4"/>
</dbReference>
<keyword evidence="1" id="KW-1133">Transmembrane helix</keyword>
<feature type="domain" description="Cyclic nucleotide-binding" evidence="2">
    <location>
        <begin position="2047"/>
        <end position="2151"/>
    </location>
</feature>
<feature type="transmembrane region" description="Helical" evidence="1">
    <location>
        <begin position="1911"/>
        <end position="1931"/>
    </location>
</feature>
<dbReference type="RefSeq" id="XP_028027888.1">
    <property type="nucleotide sequence ID" value="XM_028172087.1"/>
</dbReference>
<feature type="transmembrane region" description="Helical" evidence="1">
    <location>
        <begin position="111"/>
        <end position="134"/>
    </location>
</feature>
<dbReference type="KEGG" id="bman:114241301"/>
<dbReference type="PANTHER" id="PTHR10217:SF548">
    <property type="entry name" value="GH12235P"/>
    <property type="match status" value="1"/>
</dbReference>
<feature type="transmembrane region" description="Helical" evidence="1">
    <location>
        <begin position="755"/>
        <end position="775"/>
    </location>
</feature>
<dbReference type="GO" id="GO:0042391">
    <property type="term" value="P:regulation of membrane potential"/>
    <property type="evidence" value="ECO:0007669"/>
    <property type="project" value="TreeGrafter"/>
</dbReference>
<keyword evidence="1" id="KW-0472">Membrane</keyword>
<feature type="transmembrane region" description="Helical" evidence="1">
    <location>
        <begin position="1796"/>
        <end position="1814"/>
    </location>
</feature>
<dbReference type="Pfam" id="PF07885">
    <property type="entry name" value="Ion_trans_2"/>
    <property type="match status" value="1"/>
</dbReference>
<feature type="transmembrane region" description="Helical" evidence="1">
    <location>
        <begin position="1943"/>
        <end position="1961"/>
    </location>
</feature>
<dbReference type="InterPro" id="IPR014710">
    <property type="entry name" value="RmlC-like_jellyroll"/>
</dbReference>
<dbReference type="GO" id="GO:0005242">
    <property type="term" value="F:inward rectifier potassium channel activity"/>
    <property type="evidence" value="ECO:0007669"/>
    <property type="project" value="TreeGrafter"/>
</dbReference>
<proteinExistence type="predicted"/>
<feature type="transmembrane region" description="Helical" evidence="1">
    <location>
        <begin position="840"/>
        <end position="864"/>
    </location>
</feature>
<feature type="transmembrane region" description="Helical" evidence="1">
    <location>
        <begin position="1384"/>
        <end position="1406"/>
    </location>
</feature>
<dbReference type="InterPro" id="IPR050818">
    <property type="entry name" value="KCNH_animal-type"/>
</dbReference>
<feature type="transmembrane region" description="Helical" evidence="1">
    <location>
        <begin position="688"/>
        <end position="710"/>
    </location>
</feature>
<feature type="domain" description="Cyclic nucleotide-binding" evidence="2">
    <location>
        <begin position="397"/>
        <end position="515"/>
    </location>
</feature>
<dbReference type="Proteomes" id="UP000504629">
    <property type="component" value="Unplaced"/>
</dbReference>
<feature type="transmembrane region" description="Helical" evidence="1">
    <location>
        <begin position="293"/>
        <end position="315"/>
    </location>
</feature>
<dbReference type="Gene3D" id="2.60.120.10">
    <property type="entry name" value="Jelly Rolls"/>
    <property type="match status" value="4"/>
</dbReference>
<dbReference type="SUPFAM" id="SSF51206">
    <property type="entry name" value="cAMP-binding domain-like"/>
    <property type="match status" value="4"/>
</dbReference>
<reference evidence="4" key="1">
    <citation type="submission" date="2025-08" db="UniProtKB">
        <authorList>
            <consortium name="RefSeq"/>
        </authorList>
    </citation>
    <scope>IDENTIFICATION</scope>
    <source>
        <tissue evidence="4">Silk gland</tissue>
    </source>
</reference>
<dbReference type="OrthoDB" id="415460at2759"/>
<dbReference type="Gene3D" id="1.10.287.630">
    <property type="entry name" value="Helix hairpin bin"/>
    <property type="match status" value="3"/>
</dbReference>
<protein>
    <submittedName>
        <fullName evidence="4">Uncharacterized protein LOC114241301</fullName>
    </submittedName>
</protein>
<feature type="transmembrane region" description="Helical" evidence="1">
    <location>
        <begin position="1412"/>
        <end position="1431"/>
    </location>
</feature>
<feature type="transmembrane region" description="Helical" evidence="1">
    <location>
        <begin position="1193"/>
        <end position="1209"/>
    </location>
</feature>
<feature type="transmembrane region" description="Helical" evidence="1">
    <location>
        <begin position="1305"/>
        <end position="1329"/>
    </location>
</feature>
<dbReference type="PANTHER" id="PTHR10217">
    <property type="entry name" value="VOLTAGE AND LIGAND GATED POTASSIUM CHANNEL"/>
    <property type="match status" value="1"/>
</dbReference>
<dbReference type="GO" id="GO:0005886">
    <property type="term" value="C:plasma membrane"/>
    <property type="evidence" value="ECO:0007669"/>
    <property type="project" value="TreeGrafter"/>
</dbReference>
<feature type="transmembrane region" description="Helical" evidence="1">
    <location>
        <begin position="1720"/>
        <end position="1744"/>
    </location>
</feature>
<feature type="transmembrane region" description="Helical" evidence="1">
    <location>
        <begin position="808"/>
        <end position="828"/>
    </location>
</feature>
<dbReference type="InterPro" id="IPR000595">
    <property type="entry name" value="cNMP-bd_dom"/>
</dbReference>
<evidence type="ECO:0000313" key="3">
    <source>
        <dbReference type="Proteomes" id="UP000504629"/>
    </source>
</evidence>
<sequence length="2172" mass="253164">MQSGETEEDMSDDQRFSSEIEINLGNLSEYEKGFSGVIAPNVYLEIDEEKRHKTYAILQETRQDFSENKLKSLLLIYTNSSWDLFILCSLFISYLLDSTIYTFCKPNQRPFCIVVLIICLNFIFMFDVIVKAFLKFFKQWTKTLNIVEPDTIKVILDTVLALPCGFCYFVVNSDFSFYCHSLSPLFAALRVYRIIEYFYNKSSQAGSNQWTTFLFQYLTLFLLSVHTSTCIWYLFANQSFDLHKFYSSWSHSAIYFPIESTLDWYYVCAYWSVTILTTNALGDLYPVTTIERITAIFATLLGFLLTTIVFVGSLTSQFLTISTRRAQYVRQLMKIRRYLETINMDSETTTRILKYYEDLWYQKSGVFKPVLLKMLPSPLQMEICYDLNAVPLYCSLLFRKLPESFLRRLSLAMTHQFYLPGDVIYSHNQNKTFMVCLTKGVIEILSDEDDESPMISFSKGTCLGEIALFHNIPARCTVKAATYVECQVLSKISFIQLMITYPEINEKLRSEIQDRIQKSKRTKRNRENERRLSLNIYASRSRKKSSIKCVKDKLRYIQGKTDVNSITDEDELEESYLDLYMISDHVKKRISYFTCINPSFPWILEADCYLAKYWEHYMLLLVLYICIFYPYFIGILRKFPDGLTFYIQTIITISLILNVFITSLTAVKTKKKYIRNFKGILSYRMNTLGFYLDIISIIPFEYIVTIHKAVHYSDNYRDHLFYFCKGVKLCLIWRLCDYFEKLENKLLLNTIIIKILKYCVYIILLCYWCGIVLYLESCYVKRCPEISWFNRARTVEDQVKRNVASSKVTYPLLTSMYFSTSIMLSIGYGDFVPVDQYDVAVVAFLSLYGVLLVGYCISEFSAVVTHWSRTKTAFLEIILTVNKFMRENNMHKTIKSRIMAFYELQWQYNSGVELTEENWIKNSVIPSELRKKVLHQARFKVITSIRYFKVKNKAFIQSLTEMAHDVILPPGEILYYSGTITREMYVIESGYCMLTYMTENNKKHERIIGPGNHLCLLVLLYGVPAIYTVITKTHCKLISITYSAYSSALSLFPDMKEHENLLTSNELQYIESLSKLQNVDMYVKHRFCPRSKKVIKITGILQDFFDDSFINVITYYNQNKMNYMNSYNQFTALSNIARYVLLPVVIKPDGIFLSIWCIIRVFSAFILSLLIPVAVAMAPLYGSFAVTISTFEYIMYLDLYVMMHVAYYGEKNQLIFHPYLTAKRYIKGPFLVDLITCFPWFLLWLLFIPKHDEGHTTQDHLTHNHFSHCIVKMVNVLQIYKLCTAFWADSISGLKRAYLMSVVQFFLLTLFFLNLYASILIMLSCTYVIGTDINDYSVKINRLQSLEKYVKSEYNPGGNMACLRGSWIDMIDEKNDTQYPPSTVFLLAYYWAAASLSGAGFGDITAQDTGHLVLSICANIHGLLFFGYVYARIASLKAIANTVVTKFQENMKHLQMFLNREKVPLNLKKSVIEYWKYQWKRTGGWCHQLILDKLHSNLKEDAVLYMYEKTLREIPLFENLEYAFFRAVAKKLQEKYFQKGFMILKSHEVMSDMHIIYRGKVDIVSDINEVEACMGPGGIFGNIRGASRYLTKSNVIASRNTDLLSIDGREFYNLLKSYPSVLKKVKESVDSAAKDYVLPTFSFDKDSDDIETYAMSYEPGDNDDENEIDISQMESPEKSNAESHGSRSLTSTYLYFTSATFLIFKPHRWFRRSIIPDSKFIIFMEYLIIVASYVDFMLLIYQMAFQSITYFFYECVVVDALFIFKLFLDIHTGYLNRYGDYVLSPRKVREKYFSNIFLRRLDFLANLPISYIAFTLSLKPSTQMIFFCYLRTPQLFRISYMFSYRSQKNTNIGTGNLLFKLTSIAIWATILSHINACIFFKLSCLTPVHCTSTNWMSKKELNLTHKYIQESYFTIYIASLWYVINLLTITGTGDVTAQNNFEVIETIIIIIIIKFCTGLLISEMSALISAHSSSRIAYDYGINELRDGLRDMGLSGHQMEKMWAYVKELWNRQQGKQMPELVLNLPSRLRSQVMLAVYGSHIRDSVIFKRTEEDFRRMLALWMRHCVFFPGNYIVQCGDSDQCIYFIHRGQVEVLTVHPNLTESIYDILGPEDSFGIAQGLYVGVLHHFSFRARTVVDIVYLKLEQWKYLLDFYPKSAKIVQKKVENMFLAI</sequence>
<keyword evidence="3" id="KW-1185">Reference proteome</keyword>
<name>A0A6J2JEZ4_BOMMA</name>
<feature type="transmembrane region" description="Helical" evidence="1">
    <location>
        <begin position="1157"/>
        <end position="1181"/>
    </location>
</feature>
<dbReference type="CDD" id="cd00038">
    <property type="entry name" value="CAP_ED"/>
    <property type="match status" value="4"/>
</dbReference>
<dbReference type="Gene3D" id="1.10.287.70">
    <property type="match status" value="4"/>
</dbReference>
<dbReference type="SUPFAM" id="SSF81324">
    <property type="entry name" value="Voltage-gated potassium channels"/>
    <property type="match status" value="4"/>
</dbReference>
<feature type="transmembrane region" description="Helical" evidence="1">
    <location>
        <begin position="1230"/>
        <end position="1248"/>
    </location>
</feature>
<dbReference type="GeneID" id="114241301"/>
<gene>
    <name evidence="4" type="primary">LOC114241301</name>
</gene>
<feature type="transmembrane region" description="Helical" evidence="1">
    <location>
        <begin position="84"/>
        <end position="104"/>
    </location>
</feature>
<feature type="domain" description="Cyclic nucleotide-binding" evidence="2">
    <location>
        <begin position="1516"/>
        <end position="1632"/>
    </location>
</feature>
<keyword evidence="1" id="KW-0812">Transmembrane</keyword>
<feature type="transmembrane region" description="Helical" evidence="1">
    <location>
        <begin position="645"/>
        <end position="667"/>
    </location>
</feature>
<accession>A0A6J2JEZ4</accession>
<evidence type="ECO:0000259" key="2">
    <source>
        <dbReference type="PROSITE" id="PS50042"/>
    </source>
</evidence>
<feature type="transmembrane region" description="Helical" evidence="1">
    <location>
        <begin position="215"/>
        <end position="235"/>
    </location>
</feature>
<evidence type="ECO:0000256" key="1">
    <source>
        <dbReference type="SAM" id="Phobius"/>
    </source>
</evidence>
<feature type="transmembrane region" description="Helical" evidence="1">
    <location>
        <begin position="617"/>
        <end position="633"/>
    </location>
</feature>
<dbReference type="InterPro" id="IPR013099">
    <property type="entry name" value="K_chnl_dom"/>
</dbReference>